<evidence type="ECO:0000313" key="3">
    <source>
        <dbReference type="Proteomes" id="UP000623129"/>
    </source>
</evidence>
<dbReference type="AlphaFoldDB" id="A0A833VLL6"/>
<proteinExistence type="predicted"/>
<name>A0A833VLL6_9POAL</name>
<gene>
    <name evidence="2" type="ORF">FCM35_KLT06535</name>
</gene>
<evidence type="ECO:0000259" key="1">
    <source>
        <dbReference type="Pfam" id="PF07000"/>
    </source>
</evidence>
<reference evidence="2" key="1">
    <citation type="submission" date="2020-01" db="EMBL/GenBank/DDBJ databases">
        <title>Genome sequence of Kobresia littledalei, the first chromosome-level genome in the family Cyperaceae.</title>
        <authorList>
            <person name="Qu G."/>
        </authorList>
    </citation>
    <scope>NUCLEOTIDE SEQUENCE</scope>
    <source>
        <strain evidence="2">C.B.Clarke</strain>
        <tissue evidence="2">Leaf</tissue>
    </source>
</reference>
<dbReference type="Proteomes" id="UP000623129">
    <property type="component" value="Unassembled WGS sequence"/>
</dbReference>
<keyword evidence="3" id="KW-1185">Reference proteome</keyword>
<dbReference type="OrthoDB" id="441890at2759"/>
<dbReference type="PANTHER" id="PTHR13379">
    <property type="entry name" value="UNCHARACTERIZED DUF1308"/>
    <property type="match status" value="1"/>
</dbReference>
<evidence type="ECO:0000313" key="2">
    <source>
        <dbReference type="EMBL" id="KAF3327929.1"/>
    </source>
</evidence>
<dbReference type="EMBL" id="SWLB01000016">
    <property type="protein sequence ID" value="KAF3327929.1"/>
    <property type="molecule type" value="Genomic_DNA"/>
</dbReference>
<accession>A0A833VLL6</accession>
<protein>
    <recommendedName>
        <fullName evidence="1">DUF1308 domain-containing protein</fullName>
    </recommendedName>
</protein>
<dbReference type="InterPro" id="IPR010733">
    <property type="entry name" value="DUF1308"/>
</dbReference>
<dbReference type="PANTHER" id="PTHR13379:SF0">
    <property type="entry name" value="UPF0415 PROTEIN C7ORF25"/>
    <property type="match status" value="1"/>
</dbReference>
<feature type="domain" description="DUF1308" evidence="1">
    <location>
        <begin position="281"/>
        <end position="448"/>
    </location>
</feature>
<sequence>MATPPSPPSPAKSHADYRTSLNIAISECRNLQKLIRNSSKLSTELQAPLKSLIQAELAHLSRRLVHCDGSNLSLCSNVGYLSAVCHVIHHPEIQSVSAVSTHVGSNIAIHVDIMCSFRRDPTWVFVSDRNPSYVSWAGSPCGKDKVLRDRVESAIVAASGAGALRPSKLLFVFARGLEEEVRNKFLHEFGAVESDFADGLEVVFDEMDDEWLGISDDSKRLLNYKAFEIQIDAVRVKNVSIDDINVSIGEIMALTDLDLSFTFDSLTLTTSPCNDGLGNVINFDTTALIAMVSGISNGDAERLIEASPEKMREKYKSNYEFVIGQAKSELEQPILEEVNAILAGKKGIVCQSALEEFKELVSKCGGPAEKHRATELVKKLVVVPDNPSERVMNLQTTGKVDPKNKIIFGTGDHWRAPTLTAKKNVVRAIAQTGMSLLTIVHRPRALTGQ</sequence>
<dbReference type="Pfam" id="PF07000">
    <property type="entry name" value="DUF1308"/>
    <property type="match status" value="1"/>
</dbReference>
<comment type="caution">
    <text evidence="2">The sequence shown here is derived from an EMBL/GenBank/DDBJ whole genome shotgun (WGS) entry which is preliminary data.</text>
</comment>
<organism evidence="2 3">
    <name type="scientific">Carex littledalei</name>
    <dbReference type="NCBI Taxonomy" id="544730"/>
    <lineage>
        <taxon>Eukaryota</taxon>
        <taxon>Viridiplantae</taxon>
        <taxon>Streptophyta</taxon>
        <taxon>Embryophyta</taxon>
        <taxon>Tracheophyta</taxon>
        <taxon>Spermatophyta</taxon>
        <taxon>Magnoliopsida</taxon>
        <taxon>Liliopsida</taxon>
        <taxon>Poales</taxon>
        <taxon>Cyperaceae</taxon>
        <taxon>Cyperoideae</taxon>
        <taxon>Cariceae</taxon>
        <taxon>Carex</taxon>
        <taxon>Carex subgen. Euthyceras</taxon>
    </lineage>
</organism>